<protein>
    <recommendedName>
        <fullName evidence="3">Myo-inositol catabolism IolB domain protein</fullName>
    </recommendedName>
</protein>
<organism evidence="2">
    <name type="scientific">uncultured Alphaproteobacteria bacterium</name>
    <dbReference type="NCBI Taxonomy" id="91750"/>
    <lineage>
        <taxon>Bacteria</taxon>
        <taxon>Pseudomonadati</taxon>
        <taxon>Pseudomonadota</taxon>
        <taxon>Alphaproteobacteria</taxon>
        <taxon>environmental samples</taxon>
    </lineage>
</organism>
<sequence>MLDASERKRIEGWRFQSPEGPGFHRVIVAGEADCKAISVYRLNLPKGMRYVLESGAQEIHPVLMEGAAKLVSGPFAGRAMTRFDSFYLPAGAETEMVAASDCVAYIAAAPFDGIGAPSFRAYDATLPIGDIHQIHGEGAGRREVMFTLDPATPASRLICGLTWGGVGAWTSWPPHQHEKDLEEAYCYFDMPAPDFGFHLSYLESDGVADAVAHRVQSGTMVLAPRGYHPTVASPNLRNAYFWALAAFRPESRRYDLAVADPAYAR</sequence>
<dbReference type="InterPro" id="IPR011051">
    <property type="entry name" value="RmlC_Cupin_sf"/>
</dbReference>
<dbReference type="EMBL" id="FLUO01000001">
    <property type="protein sequence ID" value="SBV99984.1"/>
    <property type="molecule type" value="Genomic_DNA"/>
</dbReference>
<dbReference type="Pfam" id="PF04962">
    <property type="entry name" value="KduI"/>
    <property type="match status" value="1"/>
</dbReference>
<dbReference type="PANTHER" id="PTHR39193:SF1">
    <property type="entry name" value="5-DEOXY-GLUCURONATE ISOMERASE"/>
    <property type="match status" value="1"/>
</dbReference>
<reference evidence="2" key="1">
    <citation type="submission" date="2016-04" db="EMBL/GenBank/DDBJ databases">
        <authorList>
            <person name="Evans L.H."/>
            <person name="Alamgir A."/>
            <person name="Owens N."/>
            <person name="Weber N.D."/>
            <person name="Virtaneva K."/>
            <person name="Barbian K."/>
            <person name="Babar A."/>
            <person name="Rosenke K."/>
        </authorList>
    </citation>
    <scope>NUCLEOTIDE SEQUENCE</scope>
    <source>
        <strain evidence="2">86</strain>
    </source>
</reference>
<dbReference type="InterPro" id="IPR014710">
    <property type="entry name" value="RmlC-like_jellyroll"/>
</dbReference>
<proteinExistence type="predicted"/>
<evidence type="ECO:0000313" key="2">
    <source>
        <dbReference type="EMBL" id="SBV99984.1"/>
    </source>
</evidence>
<name>A0A212JKL7_9PROT</name>
<dbReference type="InterPro" id="IPR021120">
    <property type="entry name" value="KduI/IolB_isomerase"/>
</dbReference>
<accession>A0A212JKL7</accession>
<gene>
    <name evidence="2" type="ORF">KL86APRO_11241</name>
</gene>
<dbReference type="GO" id="GO:0019310">
    <property type="term" value="P:inositol catabolic process"/>
    <property type="evidence" value="ECO:0007669"/>
    <property type="project" value="InterPro"/>
</dbReference>
<dbReference type="Gene3D" id="2.60.120.10">
    <property type="entry name" value="Jelly Rolls"/>
    <property type="match status" value="2"/>
</dbReference>
<dbReference type="GO" id="GO:0008880">
    <property type="term" value="F:glucuronate isomerase activity"/>
    <property type="evidence" value="ECO:0007669"/>
    <property type="project" value="InterPro"/>
</dbReference>
<dbReference type="SUPFAM" id="SSF51182">
    <property type="entry name" value="RmlC-like cupins"/>
    <property type="match status" value="1"/>
</dbReference>
<dbReference type="AlphaFoldDB" id="A0A212JKL7"/>
<dbReference type="InterPro" id="IPR024203">
    <property type="entry name" value="Deoxy-glucuronate_isom_IolB"/>
</dbReference>
<dbReference type="PANTHER" id="PTHR39193">
    <property type="entry name" value="5-DEOXY-GLUCURONATE ISOMERASE"/>
    <property type="match status" value="1"/>
</dbReference>
<evidence type="ECO:0008006" key="3">
    <source>
        <dbReference type="Google" id="ProtNLM"/>
    </source>
</evidence>
<keyword evidence="1" id="KW-0413">Isomerase</keyword>
<evidence type="ECO:0000256" key="1">
    <source>
        <dbReference type="ARBA" id="ARBA00023235"/>
    </source>
</evidence>